<sequence>SPADSYSPLPGRALIAAKVSELVVMGGGYPSGRSWNFFGSDPRRAAHVINTWDGRAVFLGNDVGKHVLTGGPLMARGPRGDPVGNAYRWYGYGTARPSWDPLAVWYAVYGLGEVFVMGNKGGWNFVEEDGRNRWVEGEEGRSGRQFFLRLAVGNETAAELVDDAFLKGAWEVVGGGQGGKEAGKGDTETTGISACRACGHEEL</sequence>
<comment type="caution">
    <text evidence="1">The sequence shown here is derived from an EMBL/GenBank/DDBJ whole genome shotgun (WGS) entry which is preliminary data.</text>
</comment>
<dbReference type="AlphaFoldDB" id="A0AAN6RNZ0"/>
<evidence type="ECO:0000313" key="2">
    <source>
        <dbReference type="Proteomes" id="UP001303889"/>
    </source>
</evidence>
<dbReference type="EMBL" id="MU856374">
    <property type="protein sequence ID" value="KAK3896841.1"/>
    <property type="molecule type" value="Genomic_DNA"/>
</dbReference>
<dbReference type="GO" id="GO:0016799">
    <property type="term" value="F:hydrolase activity, hydrolyzing N-glycosyl compounds"/>
    <property type="evidence" value="ECO:0007669"/>
    <property type="project" value="InterPro"/>
</dbReference>
<dbReference type="SUPFAM" id="SSF53590">
    <property type="entry name" value="Nucleoside hydrolase"/>
    <property type="match status" value="1"/>
</dbReference>
<dbReference type="PANTHER" id="PTHR43264">
    <property type="match status" value="1"/>
</dbReference>
<protein>
    <submittedName>
        <fullName evidence="1">Uncharacterized protein</fullName>
    </submittedName>
</protein>
<gene>
    <name evidence="1" type="ORF">C8A05DRAFT_20269</name>
</gene>
<evidence type="ECO:0000313" key="1">
    <source>
        <dbReference type="EMBL" id="KAK3896841.1"/>
    </source>
</evidence>
<dbReference type="PANTHER" id="PTHR43264:SF1">
    <property type="entry name" value="INOSINE_URIDINE-PREFERRING NUCLEOSIDE HYDROLASE DOMAIN-CONTAINING PROTEIN"/>
    <property type="match status" value="1"/>
</dbReference>
<organism evidence="1 2">
    <name type="scientific">Staphylotrichum tortipilum</name>
    <dbReference type="NCBI Taxonomy" id="2831512"/>
    <lineage>
        <taxon>Eukaryota</taxon>
        <taxon>Fungi</taxon>
        <taxon>Dikarya</taxon>
        <taxon>Ascomycota</taxon>
        <taxon>Pezizomycotina</taxon>
        <taxon>Sordariomycetes</taxon>
        <taxon>Sordariomycetidae</taxon>
        <taxon>Sordariales</taxon>
        <taxon>Chaetomiaceae</taxon>
        <taxon>Staphylotrichum</taxon>
    </lineage>
</organism>
<dbReference type="Proteomes" id="UP001303889">
    <property type="component" value="Unassembled WGS sequence"/>
</dbReference>
<dbReference type="InterPro" id="IPR036452">
    <property type="entry name" value="Ribo_hydro-like"/>
</dbReference>
<reference evidence="1" key="2">
    <citation type="submission" date="2023-05" db="EMBL/GenBank/DDBJ databases">
        <authorList>
            <consortium name="Lawrence Berkeley National Laboratory"/>
            <person name="Steindorff A."/>
            <person name="Hensen N."/>
            <person name="Bonometti L."/>
            <person name="Westerberg I."/>
            <person name="Brannstrom I.O."/>
            <person name="Guillou S."/>
            <person name="Cros-Aarteil S."/>
            <person name="Calhoun S."/>
            <person name="Haridas S."/>
            <person name="Kuo A."/>
            <person name="Mondo S."/>
            <person name="Pangilinan J."/>
            <person name="Riley R."/>
            <person name="Labutti K."/>
            <person name="Andreopoulos B."/>
            <person name="Lipzen A."/>
            <person name="Chen C."/>
            <person name="Yanf M."/>
            <person name="Daum C."/>
            <person name="Ng V."/>
            <person name="Clum A."/>
            <person name="Ohm R."/>
            <person name="Martin F."/>
            <person name="Silar P."/>
            <person name="Natvig D."/>
            <person name="Lalanne C."/>
            <person name="Gautier V."/>
            <person name="Ament-Velasquez S.L."/>
            <person name="Kruys A."/>
            <person name="Hutchinson M.I."/>
            <person name="Powell A.J."/>
            <person name="Barry K."/>
            <person name="Miller A.N."/>
            <person name="Grigoriev I.V."/>
            <person name="Debuchy R."/>
            <person name="Gladieux P."/>
            <person name="Thoren M.H."/>
            <person name="Johannesson H."/>
        </authorList>
    </citation>
    <scope>NUCLEOTIDE SEQUENCE</scope>
    <source>
        <strain evidence="1">CBS 103.79</strain>
    </source>
</reference>
<proteinExistence type="predicted"/>
<keyword evidence="2" id="KW-1185">Reference proteome</keyword>
<accession>A0AAN6RNZ0</accession>
<name>A0AAN6RNZ0_9PEZI</name>
<reference evidence="1" key="1">
    <citation type="journal article" date="2023" name="Mol. Phylogenet. Evol.">
        <title>Genome-scale phylogeny and comparative genomics of the fungal order Sordariales.</title>
        <authorList>
            <person name="Hensen N."/>
            <person name="Bonometti L."/>
            <person name="Westerberg I."/>
            <person name="Brannstrom I.O."/>
            <person name="Guillou S."/>
            <person name="Cros-Aarteil S."/>
            <person name="Calhoun S."/>
            <person name="Haridas S."/>
            <person name="Kuo A."/>
            <person name="Mondo S."/>
            <person name="Pangilinan J."/>
            <person name="Riley R."/>
            <person name="LaButti K."/>
            <person name="Andreopoulos B."/>
            <person name="Lipzen A."/>
            <person name="Chen C."/>
            <person name="Yan M."/>
            <person name="Daum C."/>
            <person name="Ng V."/>
            <person name="Clum A."/>
            <person name="Steindorff A."/>
            <person name="Ohm R.A."/>
            <person name="Martin F."/>
            <person name="Silar P."/>
            <person name="Natvig D.O."/>
            <person name="Lalanne C."/>
            <person name="Gautier V."/>
            <person name="Ament-Velasquez S.L."/>
            <person name="Kruys A."/>
            <person name="Hutchinson M.I."/>
            <person name="Powell A.J."/>
            <person name="Barry K."/>
            <person name="Miller A.N."/>
            <person name="Grigoriev I.V."/>
            <person name="Debuchy R."/>
            <person name="Gladieux P."/>
            <person name="Hiltunen Thoren M."/>
            <person name="Johannesson H."/>
        </authorList>
    </citation>
    <scope>NUCLEOTIDE SEQUENCE</scope>
    <source>
        <strain evidence="1">CBS 103.79</strain>
    </source>
</reference>
<feature type="non-terminal residue" evidence="1">
    <location>
        <position position="1"/>
    </location>
</feature>
<dbReference type="Gene3D" id="3.90.245.10">
    <property type="entry name" value="Ribonucleoside hydrolase-like"/>
    <property type="match status" value="1"/>
</dbReference>